<evidence type="ECO:0000256" key="9">
    <source>
        <dbReference type="ARBA" id="ARBA00023033"/>
    </source>
</evidence>
<evidence type="ECO:0000256" key="10">
    <source>
        <dbReference type="ARBA" id="ARBA00023157"/>
    </source>
</evidence>
<dbReference type="OrthoDB" id="10277178at2759"/>
<comment type="caution">
    <text evidence="18">The sequence shown here is derived from an EMBL/GenBank/DDBJ whole genome shotgun (WGS) entry which is preliminary data.</text>
</comment>
<reference evidence="18 19" key="1">
    <citation type="submission" date="2020-07" db="EMBL/GenBank/DDBJ databases">
        <title>Comparative genomics of pyrophilous fungi reveals a link between fire events and developmental genes.</title>
        <authorList>
            <consortium name="DOE Joint Genome Institute"/>
            <person name="Steindorff A.S."/>
            <person name="Carver A."/>
            <person name="Calhoun S."/>
            <person name="Stillman K."/>
            <person name="Liu H."/>
            <person name="Lipzen A."/>
            <person name="Pangilinan J."/>
            <person name="Labutti K."/>
            <person name="Bruns T.D."/>
            <person name="Grigoriev I.V."/>
        </authorList>
    </citation>
    <scope>NUCLEOTIDE SEQUENCE [LARGE SCALE GENOMIC DNA]</scope>
    <source>
        <strain evidence="18 19">CBS 144469</strain>
    </source>
</reference>
<organism evidence="18 19">
    <name type="scientific">Ephemerocybe angulata</name>
    <dbReference type="NCBI Taxonomy" id="980116"/>
    <lineage>
        <taxon>Eukaryota</taxon>
        <taxon>Fungi</taxon>
        <taxon>Dikarya</taxon>
        <taxon>Basidiomycota</taxon>
        <taxon>Agaricomycotina</taxon>
        <taxon>Agaricomycetes</taxon>
        <taxon>Agaricomycetidae</taxon>
        <taxon>Agaricales</taxon>
        <taxon>Agaricineae</taxon>
        <taxon>Psathyrellaceae</taxon>
        <taxon>Ephemerocybe</taxon>
    </lineage>
</organism>
<keyword evidence="12" id="KW-0624">Polysaccharide degradation</keyword>
<evidence type="ECO:0000313" key="18">
    <source>
        <dbReference type="EMBL" id="KAF6754814.1"/>
    </source>
</evidence>
<dbReference type="Gene3D" id="2.70.50.70">
    <property type="match status" value="1"/>
</dbReference>
<accession>A0A8H6HYH5</accession>
<keyword evidence="11" id="KW-0119">Carbohydrate metabolism</keyword>
<dbReference type="GO" id="GO:0016787">
    <property type="term" value="F:hydrolase activity"/>
    <property type="evidence" value="ECO:0007669"/>
    <property type="project" value="UniProtKB-KW"/>
</dbReference>
<evidence type="ECO:0000256" key="11">
    <source>
        <dbReference type="ARBA" id="ARBA00023277"/>
    </source>
</evidence>
<keyword evidence="10" id="KW-1015">Disulfide bond</keyword>
<keyword evidence="18" id="KW-0378">Hydrolase</keyword>
<feature type="chain" id="PRO_5034965368" description="lytic cellulose monooxygenase (C4-dehydrogenating)" evidence="16">
    <location>
        <begin position="21"/>
        <end position="276"/>
    </location>
</feature>
<comment type="catalytic activity">
    <reaction evidence="14">
        <text>[(1-&gt;4)-beta-D-glucosyl]n+m + reduced acceptor + O2 = 4-dehydro-beta-D-glucosyl-[(1-&gt;4)-beta-D-glucosyl]n-1 + [(1-&gt;4)-beta-D-glucosyl]m + acceptor + H2O.</text>
        <dbReference type="EC" id="1.14.99.56"/>
    </reaction>
</comment>
<evidence type="ECO:0000256" key="8">
    <source>
        <dbReference type="ARBA" id="ARBA00023008"/>
    </source>
</evidence>
<evidence type="ECO:0000256" key="15">
    <source>
        <dbReference type="ARBA" id="ARBA00047174"/>
    </source>
</evidence>
<keyword evidence="7" id="KW-0560">Oxidoreductase</keyword>
<evidence type="ECO:0000256" key="5">
    <source>
        <dbReference type="ARBA" id="ARBA00022729"/>
    </source>
</evidence>
<evidence type="ECO:0000256" key="12">
    <source>
        <dbReference type="ARBA" id="ARBA00023326"/>
    </source>
</evidence>
<evidence type="ECO:0000259" key="17">
    <source>
        <dbReference type="Pfam" id="PF03443"/>
    </source>
</evidence>
<evidence type="ECO:0000256" key="16">
    <source>
        <dbReference type="SAM" id="SignalP"/>
    </source>
</evidence>
<dbReference type="InterPro" id="IPR049892">
    <property type="entry name" value="AA9"/>
</dbReference>
<dbReference type="Proteomes" id="UP000521943">
    <property type="component" value="Unassembled WGS sequence"/>
</dbReference>
<dbReference type="GO" id="GO:0004497">
    <property type="term" value="F:monooxygenase activity"/>
    <property type="evidence" value="ECO:0007669"/>
    <property type="project" value="UniProtKB-KW"/>
</dbReference>
<name>A0A8H6HYH5_9AGAR</name>
<feature type="signal peptide" evidence="16">
    <location>
        <begin position="1"/>
        <end position="20"/>
    </location>
</feature>
<dbReference type="PANTHER" id="PTHR33353:SF10">
    <property type="entry name" value="ENDO-BETA-1,4-GLUCANASE D"/>
    <property type="match status" value="1"/>
</dbReference>
<dbReference type="InterPro" id="IPR005103">
    <property type="entry name" value="AA9_LPMO"/>
</dbReference>
<evidence type="ECO:0000313" key="19">
    <source>
        <dbReference type="Proteomes" id="UP000521943"/>
    </source>
</evidence>
<feature type="domain" description="Auxiliary Activity family 9 catalytic" evidence="17">
    <location>
        <begin position="25"/>
        <end position="251"/>
    </location>
</feature>
<dbReference type="GO" id="GO:0046872">
    <property type="term" value="F:metal ion binding"/>
    <property type="evidence" value="ECO:0007669"/>
    <property type="project" value="UniProtKB-KW"/>
</dbReference>
<keyword evidence="4" id="KW-0479">Metal-binding</keyword>
<evidence type="ECO:0000256" key="13">
    <source>
        <dbReference type="ARBA" id="ARBA00044502"/>
    </source>
</evidence>
<evidence type="ECO:0000256" key="2">
    <source>
        <dbReference type="ARBA" id="ARBA00004613"/>
    </source>
</evidence>
<dbReference type="GO" id="GO:0030245">
    <property type="term" value="P:cellulose catabolic process"/>
    <property type="evidence" value="ECO:0007669"/>
    <property type="project" value="UniProtKB-KW"/>
</dbReference>
<protein>
    <recommendedName>
        <fullName evidence="15">lytic cellulose monooxygenase (C4-dehydrogenating)</fullName>
        <ecNumber evidence="15">1.14.99.56</ecNumber>
    </recommendedName>
</protein>
<keyword evidence="3" id="KW-0964">Secreted</keyword>
<evidence type="ECO:0000256" key="3">
    <source>
        <dbReference type="ARBA" id="ARBA00022525"/>
    </source>
</evidence>
<keyword evidence="8" id="KW-0186">Copper</keyword>
<proteinExistence type="inferred from homology"/>
<keyword evidence="6" id="KW-0136">Cellulose degradation</keyword>
<dbReference type="EMBL" id="JACGCI010000033">
    <property type="protein sequence ID" value="KAF6754814.1"/>
    <property type="molecule type" value="Genomic_DNA"/>
</dbReference>
<gene>
    <name evidence="18" type="ORF">DFP72DRAFT_364593</name>
</gene>
<keyword evidence="9" id="KW-0503">Monooxygenase</keyword>
<evidence type="ECO:0000256" key="14">
    <source>
        <dbReference type="ARBA" id="ARBA00045077"/>
    </source>
</evidence>
<evidence type="ECO:0000256" key="7">
    <source>
        <dbReference type="ARBA" id="ARBA00023002"/>
    </source>
</evidence>
<comment type="subcellular location">
    <subcellularLocation>
        <location evidence="2">Secreted</location>
    </subcellularLocation>
</comment>
<keyword evidence="5 16" id="KW-0732">Signal</keyword>
<keyword evidence="19" id="KW-1185">Reference proteome</keyword>
<evidence type="ECO:0000256" key="1">
    <source>
        <dbReference type="ARBA" id="ARBA00001973"/>
    </source>
</evidence>
<dbReference type="Pfam" id="PF03443">
    <property type="entry name" value="AA9"/>
    <property type="match status" value="1"/>
</dbReference>
<evidence type="ECO:0000256" key="6">
    <source>
        <dbReference type="ARBA" id="ARBA00023001"/>
    </source>
</evidence>
<evidence type="ECO:0000256" key="4">
    <source>
        <dbReference type="ARBA" id="ARBA00022723"/>
    </source>
</evidence>
<dbReference type="EC" id="1.14.99.56" evidence="15"/>
<dbReference type="AlphaFoldDB" id="A0A8H6HYH5"/>
<sequence>MCSTMLALAALAIHIGRALASPDIPQFEVDGKTYPGWTDADITPPKAEKVMRLFPLGNPWDTATGFVSVNQFDNTYYDWYVCTSEGSPERYNTTKTAPIRAGGIVNIPWTGWGSAEQSPPKGPVLNYMAKCPKSGCSGWAANYPQTPWFKISHDGLDADGVWATTKIFKNHTLKNPKGLATIKIPTNLAPGDYLLRHEMIDLKRQIRWGESYWNDYIDFFPVCLQLTVTGSGTVVGSGSSFPGAHKREELRYDVNKDVGKPYTIPGPPVYPGLKFD</sequence>
<dbReference type="PANTHER" id="PTHR33353">
    <property type="entry name" value="PUTATIVE (AFU_ORTHOLOGUE AFUA_1G12560)-RELATED"/>
    <property type="match status" value="1"/>
</dbReference>
<comment type="similarity">
    <text evidence="13">Belongs to the polysaccharide monooxygenase AA9 family.</text>
</comment>
<dbReference type="GO" id="GO:0005576">
    <property type="term" value="C:extracellular region"/>
    <property type="evidence" value="ECO:0007669"/>
    <property type="project" value="UniProtKB-SubCell"/>
</dbReference>
<comment type="cofactor">
    <cofactor evidence="1">
        <name>Cu(2+)</name>
        <dbReference type="ChEBI" id="CHEBI:29036"/>
    </cofactor>
</comment>